<protein>
    <submittedName>
        <fullName evidence="8">LapA family protein</fullName>
    </submittedName>
</protein>
<reference evidence="8 9" key="1">
    <citation type="submission" date="2023-11" db="EMBL/GenBank/DDBJ databases">
        <title>Gilvimarinus fulvus sp. nov., isolated from the surface of Kelp.</title>
        <authorList>
            <person name="Sun Y.Y."/>
            <person name="Gong Y."/>
            <person name="Du Z.J."/>
        </authorList>
    </citation>
    <scope>NUCLEOTIDE SEQUENCE [LARGE SCALE GENOMIC DNA]</scope>
    <source>
        <strain evidence="8 9">SDUM040013</strain>
    </source>
</reference>
<dbReference type="Pfam" id="PF06305">
    <property type="entry name" value="LapA_dom"/>
    <property type="match status" value="1"/>
</dbReference>
<feature type="coiled-coil region" evidence="5">
    <location>
        <begin position="68"/>
        <end position="95"/>
    </location>
</feature>
<evidence type="ECO:0000256" key="1">
    <source>
        <dbReference type="ARBA" id="ARBA00022475"/>
    </source>
</evidence>
<name>A0ABU4RU43_9GAMM</name>
<evidence type="ECO:0000256" key="3">
    <source>
        <dbReference type="ARBA" id="ARBA00022989"/>
    </source>
</evidence>
<keyword evidence="1" id="KW-1003">Cell membrane</keyword>
<evidence type="ECO:0000313" key="8">
    <source>
        <dbReference type="EMBL" id="MDX6848390.1"/>
    </source>
</evidence>
<evidence type="ECO:0000256" key="6">
    <source>
        <dbReference type="SAM" id="Phobius"/>
    </source>
</evidence>
<evidence type="ECO:0000256" key="5">
    <source>
        <dbReference type="SAM" id="Coils"/>
    </source>
</evidence>
<comment type="caution">
    <text evidence="8">The sequence shown here is derived from an EMBL/GenBank/DDBJ whole genome shotgun (WGS) entry which is preliminary data.</text>
</comment>
<proteinExistence type="predicted"/>
<feature type="transmembrane region" description="Helical" evidence="6">
    <location>
        <begin position="7"/>
        <end position="25"/>
    </location>
</feature>
<accession>A0ABU4RU43</accession>
<dbReference type="InterPro" id="IPR010445">
    <property type="entry name" value="LapA_dom"/>
</dbReference>
<evidence type="ECO:0000256" key="2">
    <source>
        <dbReference type="ARBA" id="ARBA00022692"/>
    </source>
</evidence>
<keyword evidence="2 6" id="KW-0812">Transmembrane</keyword>
<feature type="transmembrane region" description="Helical" evidence="6">
    <location>
        <begin position="45"/>
        <end position="66"/>
    </location>
</feature>
<keyword evidence="9" id="KW-1185">Reference proteome</keyword>
<feature type="domain" description="Lipopolysaccharide assembly protein A" evidence="7">
    <location>
        <begin position="27"/>
        <end position="89"/>
    </location>
</feature>
<keyword evidence="5" id="KW-0175">Coiled coil</keyword>
<sequence length="99" mass="11388">MRTIGFWVYVFILIAALFWGYLFNLENDIAVPVVIFGISLPEYSLGVWLLVFCLAGLLAGITISLLPNLRHKRKVSVLLRQNRQLEQEVQLLRSQSLRD</sequence>
<evidence type="ECO:0000259" key="7">
    <source>
        <dbReference type="Pfam" id="PF06305"/>
    </source>
</evidence>
<keyword evidence="4 6" id="KW-0472">Membrane</keyword>
<dbReference type="RefSeq" id="WP_302721235.1">
    <property type="nucleotide sequence ID" value="NZ_JAULRU010000264.1"/>
</dbReference>
<organism evidence="8 9">
    <name type="scientific">Gilvimarinus gilvus</name>
    <dbReference type="NCBI Taxonomy" id="3058038"/>
    <lineage>
        <taxon>Bacteria</taxon>
        <taxon>Pseudomonadati</taxon>
        <taxon>Pseudomonadota</taxon>
        <taxon>Gammaproteobacteria</taxon>
        <taxon>Cellvibrionales</taxon>
        <taxon>Cellvibrionaceae</taxon>
        <taxon>Gilvimarinus</taxon>
    </lineage>
</organism>
<keyword evidence="3 6" id="KW-1133">Transmembrane helix</keyword>
<evidence type="ECO:0000313" key="9">
    <source>
        <dbReference type="Proteomes" id="UP001273505"/>
    </source>
</evidence>
<evidence type="ECO:0000256" key="4">
    <source>
        <dbReference type="ARBA" id="ARBA00023136"/>
    </source>
</evidence>
<dbReference type="Proteomes" id="UP001273505">
    <property type="component" value="Unassembled WGS sequence"/>
</dbReference>
<gene>
    <name evidence="8" type="ORF">SCD92_03400</name>
</gene>
<dbReference type="EMBL" id="JAXAFO010000004">
    <property type="protein sequence ID" value="MDX6848390.1"/>
    <property type="molecule type" value="Genomic_DNA"/>
</dbReference>